<dbReference type="Pfam" id="PF03035">
    <property type="entry name" value="RNA_capsid"/>
    <property type="match status" value="1"/>
</dbReference>
<dbReference type="OrthoDB" id="24018at10239"/>
<evidence type="ECO:0000313" key="1">
    <source>
        <dbReference type="EMBL" id="AFJ21377.1"/>
    </source>
</evidence>
<organism evidence="1 2">
    <name type="scientific">Norovirus Hu/GIV.1/LakeMacquarie/NSW268O/2010/AU</name>
    <dbReference type="NCBI Taxonomy" id="1183318"/>
    <lineage>
        <taxon>Viruses</taxon>
        <taxon>Riboviria</taxon>
        <taxon>Orthornavirae</taxon>
        <taxon>Pisuviricota</taxon>
        <taxon>Pisoniviricetes</taxon>
        <taxon>Picornavirales</taxon>
        <taxon>Caliciviridae</taxon>
        <taxon>Norovirus</taxon>
        <taxon>Norovirus norwalkense</taxon>
        <taxon>Norwalk virus</taxon>
    </lineage>
</organism>
<evidence type="ECO:0000313" key="2">
    <source>
        <dbReference type="Proteomes" id="UP000120640"/>
    </source>
</evidence>
<proteinExistence type="predicted"/>
<dbReference type="InterPro" id="IPR004278">
    <property type="entry name" value="VP2"/>
</dbReference>
<protein>
    <submittedName>
        <fullName evidence="1">VP2</fullName>
    </submittedName>
</protein>
<accession>I1ZB55</accession>
<dbReference type="EMBL" id="JQ613567">
    <property type="protein sequence ID" value="AFJ21377.1"/>
    <property type="molecule type" value="Genomic_RNA"/>
</dbReference>
<dbReference type="Proteomes" id="UP000120640">
    <property type="component" value="Segment"/>
</dbReference>
<reference evidence="1 2" key="2">
    <citation type="journal article" date="2014" name="Virology">
        <title>The emergence and evolution of the novel epidemic norovirus GII.4 variant Sydney 2012.</title>
        <authorList>
            <person name="Eden J.S."/>
            <person name="Hewitt J."/>
            <person name="Lim K.L."/>
            <person name="Boni M.F."/>
            <person name="Merif J."/>
            <person name="Greening G."/>
            <person name="Ratcliff R.M."/>
            <person name="Holmes E.C."/>
            <person name="Tanaka M.M."/>
            <person name="Rawlinson W.D."/>
            <person name="White P.A."/>
        </authorList>
    </citation>
    <scope>NUCLEOTIDE SEQUENCE [LARGE SCALE GENOMIC DNA]</scope>
    <source>
        <strain evidence="1">Hu/GIV.1/LakeMacquarie/NSW268O/2010/AU</strain>
    </source>
</reference>
<name>I1ZB55_NORV</name>
<sequence>MASSIMAGIAGDVLGSVVGGLVGAGANAINQSVEFGYNQALQSNAFQHDKDMLALQVAATRQLQSDLINLREQVLRKGGFSDTDAARGAIGAPMSRLVDWNGTRLSAPGSMHTTSYSGRFVGTTRQQPHFTPPPQTNHVRIDDEVSSVSSLPTAVTSVPSSRTADWVHSQRQLSSWGSSASQHSQLEPFHPNALRVAWGSTPSSSSRASTVDGSVIDSWTPAFNLKHQPFFARFHPRGASNV</sequence>
<reference evidence="1 2" key="1">
    <citation type="journal article" date="2012" name="J. Virol.">
        <title>Complete genome of the human norovirus GIV.1 strain Lake Macquarie virus.</title>
        <authorList>
            <person name="Eden J.S."/>
            <person name="Lim K.L."/>
            <person name="White P.A."/>
        </authorList>
    </citation>
    <scope>NUCLEOTIDE SEQUENCE [LARGE SCALE GENOMIC DNA]</scope>
    <source>
        <strain evidence="1">Hu/GIV.1/LakeMacquarie/NSW268O/2010/AU</strain>
    </source>
</reference>